<dbReference type="AlphaFoldDB" id="A0A0C2RKU5"/>
<dbReference type="PIRSF" id="PIRSF021383">
    <property type="entry name" value="YunB"/>
    <property type="match status" value="1"/>
</dbReference>
<gene>
    <name evidence="1" type="ORF">KR50_07460</name>
</gene>
<accession>A0A0C2RKU5</accession>
<organism evidence="1 2">
    <name type="scientific">Jeotgalibacillus campisalis</name>
    <dbReference type="NCBI Taxonomy" id="220754"/>
    <lineage>
        <taxon>Bacteria</taxon>
        <taxon>Bacillati</taxon>
        <taxon>Bacillota</taxon>
        <taxon>Bacilli</taxon>
        <taxon>Bacillales</taxon>
        <taxon>Caryophanaceae</taxon>
        <taxon>Jeotgalibacillus</taxon>
    </lineage>
</organism>
<dbReference type="Pfam" id="PF09560">
    <property type="entry name" value="Spore_YunB"/>
    <property type="match status" value="1"/>
</dbReference>
<proteinExistence type="predicted"/>
<dbReference type="EMBL" id="JXRR01000008">
    <property type="protein sequence ID" value="KIL50865.1"/>
    <property type="molecule type" value="Genomic_DNA"/>
</dbReference>
<comment type="caution">
    <text evidence="1">The sequence shown here is derived from an EMBL/GenBank/DDBJ whole genome shotgun (WGS) entry which is preliminary data.</text>
</comment>
<evidence type="ECO:0000313" key="1">
    <source>
        <dbReference type="EMBL" id="KIL50865.1"/>
    </source>
</evidence>
<keyword evidence="2" id="KW-1185">Reference proteome</keyword>
<reference evidence="1 2" key="1">
    <citation type="submission" date="2015-01" db="EMBL/GenBank/DDBJ databases">
        <title>Jeotgalibacillus campisalis genome sequencing.</title>
        <authorList>
            <person name="Goh K.M."/>
            <person name="Chan K.-G."/>
            <person name="Yaakop A.S."/>
            <person name="Ee R."/>
            <person name="Gan H.M."/>
            <person name="Chan C.S."/>
        </authorList>
    </citation>
    <scope>NUCLEOTIDE SEQUENCE [LARGE SCALE GENOMIC DNA]</scope>
    <source>
        <strain evidence="1 2">SF-57</strain>
    </source>
</reference>
<evidence type="ECO:0000313" key="2">
    <source>
        <dbReference type="Proteomes" id="UP000031972"/>
    </source>
</evidence>
<dbReference type="NCBIfam" id="TIGR02832">
    <property type="entry name" value="spo_yunB"/>
    <property type="match status" value="1"/>
</dbReference>
<dbReference type="PATRIC" id="fig|220754.4.peg.765"/>
<protein>
    <recommendedName>
        <fullName evidence="3">Sporulation protein YunB</fullName>
    </recommendedName>
</protein>
<sequence length="220" mass="24655">MISFVLFIISTLCSVWLIDKRIEPSIMNIAETKTHDIAIQAINEAVSEEMTNELDIKDLVIFQETGEGTAYSFNPVLYNRLDNEASNRVQEFLNNGYKAKEAEAKNIKLEDDIIYYMPLGMTTDNLLLSTLGPKIPIQFETIGNVTTTIETTLKESGINNTYLEIFLEVDVEMKVIIPSMSKTMEVKNLIKLGDLFLKGDVPEYYGDVPAINNDEGGDAP</sequence>
<name>A0A0C2RKU5_9BACL</name>
<dbReference type="Proteomes" id="UP000031972">
    <property type="component" value="Unassembled WGS sequence"/>
</dbReference>
<dbReference type="InterPro" id="IPR014197">
    <property type="entry name" value="Sporulation_prot_YunB"/>
</dbReference>
<evidence type="ECO:0008006" key="3">
    <source>
        <dbReference type="Google" id="ProtNLM"/>
    </source>
</evidence>